<evidence type="ECO:0000313" key="3">
    <source>
        <dbReference type="EMBL" id="MFC6823417.1"/>
    </source>
</evidence>
<comment type="caution">
    <text evidence="3">The sequence shown here is derived from an EMBL/GenBank/DDBJ whole genome shotgun (WGS) entry which is preliminary data.</text>
</comment>
<evidence type="ECO:0000256" key="1">
    <source>
        <dbReference type="SAM" id="MobiDB-lite"/>
    </source>
</evidence>
<name>A0ABD5TS09_9EURY</name>
<evidence type="ECO:0000313" key="4">
    <source>
        <dbReference type="Proteomes" id="UP001596408"/>
    </source>
</evidence>
<proteinExistence type="predicted"/>
<gene>
    <name evidence="3" type="ORF">ACFQEV_00135</name>
</gene>
<dbReference type="PANTHER" id="PTHR33608">
    <property type="entry name" value="BLL2464 PROTEIN"/>
    <property type="match status" value="1"/>
</dbReference>
<feature type="region of interest" description="Disordered" evidence="1">
    <location>
        <begin position="323"/>
        <end position="366"/>
    </location>
</feature>
<evidence type="ECO:0000259" key="2">
    <source>
        <dbReference type="Pfam" id="PF01882"/>
    </source>
</evidence>
<accession>A0ABD5TS09</accession>
<dbReference type="EMBL" id="JBHSXH010000001">
    <property type="protein sequence ID" value="MFC6823417.1"/>
    <property type="molecule type" value="Genomic_DNA"/>
</dbReference>
<dbReference type="InterPro" id="IPR013783">
    <property type="entry name" value="Ig-like_fold"/>
</dbReference>
<feature type="compositionally biased region" description="Basic and acidic residues" evidence="1">
    <location>
        <begin position="323"/>
        <end position="355"/>
    </location>
</feature>
<dbReference type="InterPro" id="IPR002881">
    <property type="entry name" value="DUF58"/>
</dbReference>
<protein>
    <submittedName>
        <fullName evidence="3">DUF58 domain-containing protein</fullName>
    </submittedName>
</protein>
<dbReference type="Pfam" id="PF01882">
    <property type="entry name" value="DUF58"/>
    <property type="match status" value="1"/>
</dbReference>
<organism evidence="3 4">
    <name type="scientific">Halopelagius fulvigenes</name>
    <dbReference type="NCBI Taxonomy" id="1198324"/>
    <lineage>
        <taxon>Archaea</taxon>
        <taxon>Methanobacteriati</taxon>
        <taxon>Methanobacteriota</taxon>
        <taxon>Stenosarchaea group</taxon>
        <taxon>Halobacteria</taxon>
        <taxon>Halobacteriales</taxon>
        <taxon>Haloferacaceae</taxon>
    </lineage>
</organism>
<keyword evidence="4" id="KW-1185">Reference proteome</keyword>
<dbReference type="RefSeq" id="WP_379691844.1">
    <property type="nucleotide sequence ID" value="NZ_JBHSXH010000001.1"/>
</dbReference>
<reference evidence="3 4" key="1">
    <citation type="journal article" date="2019" name="Int. J. Syst. Evol. Microbiol.">
        <title>The Global Catalogue of Microorganisms (GCM) 10K type strain sequencing project: providing services to taxonomists for standard genome sequencing and annotation.</title>
        <authorList>
            <consortium name="The Broad Institute Genomics Platform"/>
            <consortium name="The Broad Institute Genome Sequencing Center for Infectious Disease"/>
            <person name="Wu L."/>
            <person name="Ma J."/>
        </authorList>
    </citation>
    <scope>NUCLEOTIDE SEQUENCE [LARGE SCALE GENOMIC DNA]</scope>
    <source>
        <strain evidence="3 4">YIM 94188</strain>
    </source>
</reference>
<dbReference type="Gene3D" id="2.60.40.10">
    <property type="entry name" value="Immunoglobulins"/>
    <property type="match status" value="1"/>
</dbReference>
<sequence>MNVRRDPRWNAGLVGTLSLVGLGLAYASAELVAAAAVPLAYVFYGLLSSLPADATLELERELDPDAPAPGETTTVTLAVRNAGDSTLADLRVVDGVPDALAVTEGSPRAALSLAPGDERTVEYAVVGTRGDHAFDDALVRLRSLSGVRVATASVPVGGEATLSCTNALDSRPAPDAAPVRAGPLAADSGGPGIEFHSTREYRRGDPLSRVDWRHLAKTGELTTVEFREQRATRVALVADVRPESRVVARPGHPTAAELCAHAAGRTHRALLAANDDADVTVIGLNAAYIPESAAVGPEGLPWPDGPHAAEAVLEVASVVAGAEPERTGADGDDAQTGRDGDARAGDASEWARDAAPDGGSAGSGSDAADAAAVENIAASMDARFPGDASVVLFSPLLDGVPVALCRALGRRGRRVTLLSPDVTGAETPGVAVASLERRLRRSALRDAGASVVDWDPTEPLSESLGRALERR</sequence>
<dbReference type="AlphaFoldDB" id="A0ABD5TS09"/>
<dbReference type="Proteomes" id="UP001596408">
    <property type="component" value="Unassembled WGS sequence"/>
</dbReference>
<dbReference type="PANTHER" id="PTHR33608:SF6">
    <property type="entry name" value="BLL2464 PROTEIN"/>
    <property type="match status" value="1"/>
</dbReference>
<feature type="domain" description="DUF58" evidence="2">
    <location>
        <begin position="198"/>
        <end position="261"/>
    </location>
</feature>